<dbReference type="InterPro" id="IPR035979">
    <property type="entry name" value="RBD_domain_sf"/>
</dbReference>
<dbReference type="Proteomes" id="UP000075902">
    <property type="component" value="Unassembled WGS sequence"/>
</dbReference>
<dbReference type="GO" id="GO:0003723">
    <property type="term" value="F:RNA binding"/>
    <property type="evidence" value="ECO:0007669"/>
    <property type="project" value="UniProtKB-UniRule"/>
</dbReference>
<proteinExistence type="predicted"/>
<evidence type="ECO:0000256" key="3">
    <source>
        <dbReference type="PROSITE-ProRule" id="PRU00176"/>
    </source>
</evidence>
<feature type="compositionally biased region" description="Low complexity" evidence="4">
    <location>
        <begin position="241"/>
        <end position="250"/>
    </location>
</feature>
<evidence type="ECO:0000256" key="1">
    <source>
        <dbReference type="ARBA" id="ARBA00022737"/>
    </source>
</evidence>
<sequence length="601" mass="66651">KKGKKVKKNNKLSLGEFLTDGNTAVPNQVQVAVPVKLDWADDVDDDDDYRVRTQVIALPTAPRASRILNDDSIPTSPPFSVYVSNLPYDINENDLYDIFENVEIVSMTLPRDDSETWRLRGFGYIEFATRNDLMEVLAMPEPMARNRRIRIGLYNESDNKRRNNRYDNFTSGDSDRPSSGGNWRDRPDSGASRPMGDRDGGGMRRPYSSGGGGGGYGRDRDRDDRERPAGDGGGNWRLGERPAPQSPRAPRSYDRDREGGGRDGGDRGNVFRRGPDSGRGPIGGGGGGGGGGGIMRRDPEVPMERPKLVLQPRTLPLPELPKPAVESDDESERGGRGGSDEQPAEAAEPPKPRPTSVPAAKVFGDAKPVDTAAREREIEERLRQQEEELRRKREAEAAEERSKREAEKENLPEGGGQQPAENDGKGAAAVEGEKHAVRGTSATRDQQQQQQQPIANWRVRSAASEEEKGKPKAGEEDRIQSPARKLGPSGKFNSNRRTADDRRTDNRDHRDNRGMNRPSYNGTGHNRDNERGGRDRAQPPRDTYRNGDGKERRDAPKPAEKEREGVPKPLEERMPKFQEPTGPNLQMKNTFEGLSADEIDD</sequence>
<dbReference type="PROSITE" id="PS50102">
    <property type="entry name" value="RRM"/>
    <property type="match status" value="1"/>
</dbReference>
<evidence type="ECO:0000259" key="5">
    <source>
        <dbReference type="PROSITE" id="PS50102"/>
    </source>
</evidence>
<name>A0A182TXL8_9DIPT</name>
<feature type="compositionally biased region" description="Basic and acidic residues" evidence="4">
    <location>
        <begin position="372"/>
        <end position="411"/>
    </location>
</feature>
<dbReference type="SUPFAM" id="SSF54928">
    <property type="entry name" value="RNA-binding domain, RBD"/>
    <property type="match status" value="1"/>
</dbReference>
<dbReference type="Pfam" id="PF00076">
    <property type="entry name" value="RRM_1"/>
    <property type="match status" value="1"/>
</dbReference>
<keyword evidence="7" id="KW-1185">Reference proteome</keyword>
<feature type="compositionally biased region" description="Basic and acidic residues" evidence="4">
    <location>
        <begin position="251"/>
        <end position="266"/>
    </location>
</feature>
<feature type="compositionally biased region" description="Gly residues" evidence="4">
    <location>
        <begin position="280"/>
        <end position="294"/>
    </location>
</feature>
<dbReference type="FunFam" id="3.30.70.330:FF:000749">
    <property type="entry name" value="eukaryotic translation initiation factor 4B isoform X1"/>
    <property type="match status" value="1"/>
</dbReference>
<dbReference type="InterPro" id="IPR012677">
    <property type="entry name" value="Nucleotide-bd_a/b_plait_sf"/>
</dbReference>
<feature type="compositionally biased region" description="Basic and acidic residues" evidence="4">
    <location>
        <begin position="497"/>
        <end position="514"/>
    </location>
</feature>
<dbReference type="InterPro" id="IPR000504">
    <property type="entry name" value="RRM_dom"/>
</dbReference>
<evidence type="ECO:0000313" key="7">
    <source>
        <dbReference type="Proteomes" id="UP000075902"/>
    </source>
</evidence>
<keyword evidence="1" id="KW-0677">Repeat</keyword>
<evidence type="ECO:0000256" key="4">
    <source>
        <dbReference type="SAM" id="MobiDB-lite"/>
    </source>
</evidence>
<reference evidence="7" key="1">
    <citation type="submission" date="2014-01" db="EMBL/GenBank/DDBJ databases">
        <title>The Genome Sequence of Anopheles melas CM1001059_A (V2).</title>
        <authorList>
            <consortium name="The Broad Institute Genomics Platform"/>
            <person name="Neafsey D.E."/>
            <person name="Besansky N."/>
            <person name="Howell P."/>
            <person name="Walton C."/>
            <person name="Young S.K."/>
            <person name="Zeng Q."/>
            <person name="Gargeya S."/>
            <person name="Fitzgerald M."/>
            <person name="Haas B."/>
            <person name="Abouelleil A."/>
            <person name="Allen A.W."/>
            <person name="Alvarado L."/>
            <person name="Arachchi H.M."/>
            <person name="Berlin A.M."/>
            <person name="Chapman S.B."/>
            <person name="Gainer-Dewar J."/>
            <person name="Goldberg J."/>
            <person name="Griggs A."/>
            <person name="Gujja S."/>
            <person name="Hansen M."/>
            <person name="Howarth C."/>
            <person name="Imamovic A."/>
            <person name="Ireland A."/>
            <person name="Larimer J."/>
            <person name="McCowan C."/>
            <person name="Murphy C."/>
            <person name="Pearson M."/>
            <person name="Poon T.W."/>
            <person name="Priest M."/>
            <person name="Roberts A."/>
            <person name="Saif S."/>
            <person name="Shea T."/>
            <person name="Sisk P."/>
            <person name="Sykes S."/>
            <person name="Wortman J."/>
            <person name="Nusbaum C."/>
            <person name="Birren B."/>
        </authorList>
    </citation>
    <scope>NUCLEOTIDE SEQUENCE [LARGE SCALE GENOMIC DNA]</scope>
    <source>
        <strain evidence="7">CM1001059</strain>
    </source>
</reference>
<dbReference type="AlphaFoldDB" id="A0A182TXL8"/>
<keyword evidence="2 3" id="KW-0694">RNA-binding</keyword>
<evidence type="ECO:0000313" key="6">
    <source>
        <dbReference type="EnsemblMetazoa" id="AMEC010149-PA"/>
    </source>
</evidence>
<evidence type="ECO:0000256" key="2">
    <source>
        <dbReference type="ARBA" id="ARBA00022884"/>
    </source>
</evidence>
<dbReference type="SMART" id="SM00360">
    <property type="entry name" value="RRM"/>
    <property type="match status" value="1"/>
</dbReference>
<feature type="compositionally biased region" description="Basic and acidic residues" evidence="4">
    <location>
        <begin position="525"/>
        <end position="576"/>
    </location>
</feature>
<feature type="compositionally biased region" description="Basic and acidic residues" evidence="4">
    <location>
        <begin position="217"/>
        <end position="229"/>
    </location>
</feature>
<protein>
    <recommendedName>
        <fullName evidence="5">RRM domain-containing protein</fullName>
    </recommendedName>
</protein>
<reference evidence="6" key="2">
    <citation type="submission" date="2020-05" db="UniProtKB">
        <authorList>
            <consortium name="EnsemblMetazoa"/>
        </authorList>
    </citation>
    <scope>IDENTIFICATION</scope>
    <source>
        <strain evidence="6">CM1001059</strain>
    </source>
</reference>
<dbReference type="Gene3D" id="3.30.70.330">
    <property type="match status" value="1"/>
</dbReference>
<dbReference type="PANTHER" id="PTHR23236">
    <property type="entry name" value="EUKARYOTIC TRANSLATION INITIATION FACTOR 4B/4H"/>
    <property type="match status" value="1"/>
</dbReference>
<feature type="domain" description="RRM" evidence="5">
    <location>
        <begin position="79"/>
        <end position="156"/>
    </location>
</feature>
<feature type="compositionally biased region" description="Basic and acidic residues" evidence="4">
    <location>
        <begin position="463"/>
        <end position="479"/>
    </location>
</feature>
<dbReference type="EnsemblMetazoa" id="AMEC010149-RA">
    <property type="protein sequence ID" value="AMEC010149-PA"/>
    <property type="gene ID" value="AMEC010149"/>
</dbReference>
<feature type="compositionally biased region" description="Polar residues" evidence="4">
    <location>
        <begin position="166"/>
        <end position="181"/>
    </location>
</feature>
<dbReference type="STRING" id="34690.A0A182TXL8"/>
<feature type="region of interest" description="Disordered" evidence="4">
    <location>
        <begin position="160"/>
        <end position="601"/>
    </location>
</feature>
<dbReference type="VEuPathDB" id="VectorBase:AMEC010149"/>
<dbReference type="PANTHER" id="PTHR23236:SF119">
    <property type="entry name" value="NUCLEAR RNA-BINDING PROTEIN SART-3"/>
    <property type="match status" value="1"/>
</dbReference>
<accession>A0A182TXL8</accession>
<organism evidence="6 7">
    <name type="scientific">Anopheles melas</name>
    <dbReference type="NCBI Taxonomy" id="34690"/>
    <lineage>
        <taxon>Eukaryota</taxon>
        <taxon>Metazoa</taxon>
        <taxon>Ecdysozoa</taxon>
        <taxon>Arthropoda</taxon>
        <taxon>Hexapoda</taxon>
        <taxon>Insecta</taxon>
        <taxon>Pterygota</taxon>
        <taxon>Neoptera</taxon>
        <taxon>Endopterygota</taxon>
        <taxon>Diptera</taxon>
        <taxon>Nematocera</taxon>
        <taxon>Culicoidea</taxon>
        <taxon>Culicidae</taxon>
        <taxon>Anophelinae</taxon>
        <taxon>Anopheles</taxon>
    </lineage>
</organism>
<feature type="compositionally biased region" description="Basic and acidic residues" evidence="4">
    <location>
        <begin position="295"/>
        <end position="307"/>
    </location>
</feature>